<feature type="compositionally biased region" description="Polar residues" evidence="1">
    <location>
        <begin position="72"/>
        <end position="89"/>
    </location>
</feature>
<evidence type="ECO:0000256" key="1">
    <source>
        <dbReference type="SAM" id="MobiDB-lite"/>
    </source>
</evidence>
<evidence type="ECO:0000313" key="2">
    <source>
        <dbReference type="Proteomes" id="UP000887540"/>
    </source>
</evidence>
<keyword evidence="2" id="KW-1185">Reference proteome</keyword>
<evidence type="ECO:0000313" key="3">
    <source>
        <dbReference type="WBParaSite" id="ACRNAN_scaffold9617.g12348.t1"/>
    </source>
</evidence>
<organism evidence="2 3">
    <name type="scientific">Acrobeloides nanus</name>
    <dbReference type="NCBI Taxonomy" id="290746"/>
    <lineage>
        <taxon>Eukaryota</taxon>
        <taxon>Metazoa</taxon>
        <taxon>Ecdysozoa</taxon>
        <taxon>Nematoda</taxon>
        <taxon>Chromadorea</taxon>
        <taxon>Rhabditida</taxon>
        <taxon>Tylenchina</taxon>
        <taxon>Cephalobomorpha</taxon>
        <taxon>Cephaloboidea</taxon>
        <taxon>Cephalobidae</taxon>
        <taxon>Acrobeloides</taxon>
    </lineage>
</organism>
<reference evidence="3" key="1">
    <citation type="submission" date="2022-11" db="UniProtKB">
        <authorList>
            <consortium name="WormBaseParasite"/>
        </authorList>
    </citation>
    <scope>IDENTIFICATION</scope>
</reference>
<name>A0A914ENY8_9BILA</name>
<dbReference type="WBParaSite" id="ACRNAN_scaffold9617.g12348.t1">
    <property type="protein sequence ID" value="ACRNAN_scaffold9617.g12348.t1"/>
    <property type="gene ID" value="ACRNAN_scaffold9617.g12348"/>
</dbReference>
<accession>A0A914ENY8</accession>
<feature type="region of interest" description="Disordered" evidence="1">
    <location>
        <begin position="68"/>
        <end position="91"/>
    </location>
</feature>
<dbReference type="AlphaFoldDB" id="A0A914ENY8"/>
<dbReference type="Proteomes" id="UP000887540">
    <property type="component" value="Unplaced"/>
</dbReference>
<proteinExistence type="predicted"/>
<sequence length="105" mass="11903">MTNKGRKYYECRDYFNVTKKTTNGKTVVIVSCKYCGEETVLNASRLPDHLLRCKDFPTGLKDVLNAKYGRGNPNSTLQNKPKTPTSTKNLPVFEEKEKADVLLTQ</sequence>
<protein>
    <submittedName>
        <fullName evidence="3">Uncharacterized protein</fullName>
    </submittedName>
</protein>